<gene>
    <name evidence="3" type="ORF">PMEA_00031422</name>
</gene>
<protein>
    <submittedName>
        <fullName evidence="3">Uncharacterized protein</fullName>
    </submittedName>
</protein>
<dbReference type="Proteomes" id="UP001159428">
    <property type="component" value="Unassembled WGS sequence"/>
</dbReference>
<keyword evidence="1" id="KW-0175">Coiled coil</keyword>
<dbReference type="AlphaFoldDB" id="A0AAU9W5T2"/>
<accession>A0AAU9W5T2</accession>
<comment type="caution">
    <text evidence="3">The sequence shown here is derived from an EMBL/GenBank/DDBJ whole genome shotgun (WGS) entry which is preliminary data.</text>
</comment>
<dbReference type="EMBL" id="CALNXJ010000007">
    <property type="protein sequence ID" value="CAH3044837.1"/>
    <property type="molecule type" value="Genomic_DNA"/>
</dbReference>
<dbReference type="PANTHER" id="PTHR33309">
    <property type="entry name" value="KERATIN, ULTRA HIGH-SULFUR MATRIX PROTEIN-LIKE"/>
    <property type="match status" value="1"/>
</dbReference>
<organism evidence="3 4">
    <name type="scientific">Pocillopora meandrina</name>
    <dbReference type="NCBI Taxonomy" id="46732"/>
    <lineage>
        <taxon>Eukaryota</taxon>
        <taxon>Metazoa</taxon>
        <taxon>Cnidaria</taxon>
        <taxon>Anthozoa</taxon>
        <taxon>Hexacorallia</taxon>
        <taxon>Scleractinia</taxon>
        <taxon>Astrocoeniina</taxon>
        <taxon>Pocilloporidae</taxon>
        <taxon>Pocillopora</taxon>
    </lineage>
</organism>
<dbReference type="PANTHER" id="PTHR33309:SF1">
    <property type="entry name" value="MYB_SANT-LIKE DNA-BINDING DOMAIN-CONTAINING PROTEIN"/>
    <property type="match status" value="1"/>
</dbReference>
<evidence type="ECO:0000313" key="4">
    <source>
        <dbReference type="Proteomes" id="UP001159428"/>
    </source>
</evidence>
<evidence type="ECO:0000256" key="1">
    <source>
        <dbReference type="SAM" id="Coils"/>
    </source>
</evidence>
<keyword evidence="4" id="KW-1185">Reference proteome</keyword>
<reference evidence="3 4" key="1">
    <citation type="submission" date="2022-05" db="EMBL/GenBank/DDBJ databases">
        <authorList>
            <consortium name="Genoscope - CEA"/>
            <person name="William W."/>
        </authorList>
    </citation>
    <scope>NUCLEOTIDE SEQUENCE [LARGE SCALE GENOMIC DNA]</scope>
</reference>
<feature type="non-terminal residue" evidence="3">
    <location>
        <position position="1"/>
    </location>
</feature>
<sequence>VLLLQEIVVSQPYKFKPSTRDRGQVWEGITARLNATELFHDRLCNKRAVRDRYQLLSKKFKNKMAEEERASGISPEMTETDKLLEQIVEQFEESERDAGEQSEKNDQNKENERKKAEEMRNRSMEKLGETQKRKATAEDGQQTTPRKRSSGSETLVYLREKAEREFELRQEELEVKKKEQSAQLQMFQYMQQQLQQQQQQQQQQMQVQIQQQQLQNQMLLALIEKITK</sequence>
<feature type="coiled-coil region" evidence="1">
    <location>
        <begin position="159"/>
        <end position="215"/>
    </location>
</feature>
<name>A0AAU9W5T2_9CNID</name>
<feature type="region of interest" description="Disordered" evidence="2">
    <location>
        <begin position="91"/>
        <end position="156"/>
    </location>
</feature>
<proteinExistence type="predicted"/>
<feature type="compositionally biased region" description="Basic and acidic residues" evidence="2">
    <location>
        <begin position="96"/>
        <end position="137"/>
    </location>
</feature>
<evidence type="ECO:0000256" key="2">
    <source>
        <dbReference type="SAM" id="MobiDB-lite"/>
    </source>
</evidence>
<evidence type="ECO:0000313" key="3">
    <source>
        <dbReference type="EMBL" id="CAH3044837.1"/>
    </source>
</evidence>